<evidence type="ECO:0008006" key="3">
    <source>
        <dbReference type="Google" id="ProtNLM"/>
    </source>
</evidence>
<protein>
    <recommendedName>
        <fullName evidence="3">PIN domain-containing protein</fullName>
    </recommendedName>
</protein>
<accession>A0ABU9EM79</accession>
<dbReference type="Proteomes" id="UP001387447">
    <property type="component" value="Unassembled WGS sequence"/>
</dbReference>
<dbReference type="EMBL" id="JBBWYZ010000012">
    <property type="protein sequence ID" value="MEK9513038.1"/>
    <property type="molecule type" value="Genomic_DNA"/>
</dbReference>
<gene>
    <name evidence="1" type="ORF">AAEJ74_15535</name>
</gene>
<evidence type="ECO:0000313" key="1">
    <source>
        <dbReference type="EMBL" id="MEK9513038.1"/>
    </source>
</evidence>
<evidence type="ECO:0000313" key="2">
    <source>
        <dbReference type="Proteomes" id="UP001387447"/>
    </source>
</evidence>
<comment type="caution">
    <text evidence="1">The sequence shown here is derived from an EMBL/GenBank/DDBJ whole genome shotgun (WGS) entry which is preliminary data.</text>
</comment>
<dbReference type="RefSeq" id="WP_046319993.1">
    <property type="nucleotide sequence ID" value="NZ_JBBWYZ010000012.1"/>
</dbReference>
<sequence>MKILIDTNVLVSAVLRDRIPEQVVLYVKDISGDLKTRFSKIPDQDTGLCLSPTLPPNTPTIGAIAMMTKIQQTNKLLEQLETLTPEEINMVIAFADFLHYKKSIQSPKQVIQKHPGATTHFSPKNLSKLRGIAKPVSVLEQSDPQTDYVDYLTNKYT</sequence>
<name>A0ABU9EM79_LIMFS</name>
<organism evidence="1 2">
    <name type="scientific">Limnospira fusiformis PMC 851.14</name>
    <dbReference type="NCBI Taxonomy" id="2219512"/>
    <lineage>
        <taxon>Bacteria</taxon>
        <taxon>Bacillati</taxon>
        <taxon>Cyanobacteriota</taxon>
        <taxon>Cyanophyceae</taxon>
        <taxon>Oscillatoriophycideae</taxon>
        <taxon>Oscillatoriales</taxon>
        <taxon>Sirenicapillariaceae</taxon>
        <taxon>Limnospira</taxon>
    </lineage>
</organism>
<keyword evidence="2" id="KW-1185">Reference proteome</keyword>
<proteinExistence type="predicted"/>
<reference evidence="1 2" key="1">
    <citation type="journal article" date="2024" name="Front. Microbiol.">
        <title>Transcriptomic insights into the dominance of two phototrophs throughout the water column of a tropical hypersaline-alkaline crater lake (Dziani Dzaha, Mayotte).</title>
        <authorList>
            <person name="Duperron S."/>
            <person name="Halary S."/>
            <person name="Bouly J.-P."/>
            <person name="Roussel T."/>
            <person name="Hugoni M."/>
            <person name="Bruto M."/>
            <person name="Oger P."/>
            <person name="Duval C."/>
            <person name="Woo A."/>
            <person name="Jezequiel D."/>
            <person name="Ader M."/>
            <person name="Leboulanger C."/>
            <person name="Agogue H."/>
            <person name="Grossi V."/>
            <person name="Trousselier M."/>
            <person name="Bernard C."/>
        </authorList>
    </citation>
    <scope>NUCLEOTIDE SEQUENCE [LARGE SCALE GENOMIC DNA]</scope>
    <source>
        <strain evidence="1 2">PMC 851.14</strain>
    </source>
</reference>